<keyword evidence="1" id="KW-1133">Transmembrane helix</keyword>
<evidence type="ECO:0000313" key="3">
    <source>
        <dbReference type="Proteomes" id="UP001155241"/>
    </source>
</evidence>
<reference evidence="2" key="1">
    <citation type="submission" date="2022-06" db="EMBL/GenBank/DDBJ databases">
        <title>Aeoliella straminimaris, a novel planctomycete from sediments.</title>
        <authorList>
            <person name="Vitorino I.R."/>
            <person name="Lage O.M."/>
        </authorList>
    </citation>
    <scope>NUCLEOTIDE SEQUENCE</scope>
    <source>
        <strain evidence="2">ICT_H6.2</strain>
    </source>
</reference>
<keyword evidence="1" id="KW-0472">Membrane</keyword>
<dbReference type="AlphaFoldDB" id="A0A9X2JIV0"/>
<feature type="transmembrane region" description="Helical" evidence="1">
    <location>
        <begin position="49"/>
        <end position="72"/>
    </location>
</feature>
<dbReference type="RefSeq" id="WP_252854204.1">
    <property type="nucleotide sequence ID" value="NZ_JAMXLR010000065.1"/>
</dbReference>
<gene>
    <name evidence="2" type="ORF">NG895_19510</name>
</gene>
<dbReference type="EMBL" id="JAMXLR010000065">
    <property type="protein sequence ID" value="MCO6046093.1"/>
    <property type="molecule type" value="Genomic_DNA"/>
</dbReference>
<evidence type="ECO:0000256" key="1">
    <source>
        <dbReference type="SAM" id="Phobius"/>
    </source>
</evidence>
<accession>A0A9X2JIV0</accession>
<sequence>MNPLLLTLLPLAAMTERLWYALPLLVSVSLVYAATRHEEVPDILSHAWRFALWIVVFMGIGALVVQITTWTLR</sequence>
<organism evidence="2 3">
    <name type="scientific">Aeoliella straminimaris</name>
    <dbReference type="NCBI Taxonomy" id="2954799"/>
    <lineage>
        <taxon>Bacteria</taxon>
        <taxon>Pseudomonadati</taxon>
        <taxon>Planctomycetota</taxon>
        <taxon>Planctomycetia</taxon>
        <taxon>Pirellulales</taxon>
        <taxon>Lacipirellulaceae</taxon>
        <taxon>Aeoliella</taxon>
    </lineage>
</organism>
<keyword evidence="3" id="KW-1185">Reference proteome</keyword>
<evidence type="ECO:0000313" key="2">
    <source>
        <dbReference type="EMBL" id="MCO6046093.1"/>
    </source>
</evidence>
<dbReference type="Proteomes" id="UP001155241">
    <property type="component" value="Unassembled WGS sequence"/>
</dbReference>
<comment type="caution">
    <text evidence="2">The sequence shown here is derived from an EMBL/GenBank/DDBJ whole genome shotgun (WGS) entry which is preliminary data.</text>
</comment>
<name>A0A9X2JIV0_9BACT</name>
<protein>
    <submittedName>
        <fullName evidence="2">Uncharacterized protein</fullName>
    </submittedName>
</protein>
<proteinExistence type="predicted"/>
<keyword evidence="1" id="KW-0812">Transmembrane</keyword>